<dbReference type="InterPro" id="IPR002939">
    <property type="entry name" value="DnaJ_C"/>
</dbReference>
<feature type="domain" description="Chaperone DnaJ C-terminal" evidence="2">
    <location>
        <begin position="52"/>
        <end position="102"/>
    </location>
</feature>
<gene>
    <name evidence="3" type="ORF">GOODEAATRI_007912</name>
</gene>
<dbReference type="Proteomes" id="UP001476798">
    <property type="component" value="Unassembled WGS sequence"/>
</dbReference>
<dbReference type="EMBL" id="JAHRIO010030396">
    <property type="protein sequence ID" value="MEQ2167821.1"/>
    <property type="molecule type" value="Genomic_DNA"/>
</dbReference>
<proteinExistence type="predicted"/>
<protein>
    <recommendedName>
        <fullName evidence="2">Chaperone DnaJ C-terminal domain-containing protein</fullName>
    </recommendedName>
</protein>
<evidence type="ECO:0000259" key="2">
    <source>
        <dbReference type="Pfam" id="PF01556"/>
    </source>
</evidence>
<dbReference type="PANTHER" id="PTHR24078:SF519">
    <property type="entry name" value="DNAJ HOMOLOG SUBFAMILY B MEMBER 13"/>
    <property type="match status" value="1"/>
</dbReference>
<organism evidence="3 4">
    <name type="scientific">Goodea atripinnis</name>
    <dbReference type="NCBI Taxonomy" id="208336"/>
    <lineage>
        <taxon>Eukaryota</taxon>
        <taxon>Metazoa</taxon>
        <taxon>Chordata</taxon>
        <taxon>Craniata</taxon>
        <taxon>Vertebrata</taxon>
        <taxon>Euteleostomi</taxon>
        <taxon>Actinopterygii</taxon>
        <taxon>Neopterygii</taxon>
        <taxon>Teleostei</taxon>
        <taxon>Neoteleostei</taxon>
        <taxon>Acanthomorphata</taxon>
        <taxon>Ovalentaria</taxon>
        <taxon>Atherinomorphae</taxon>
        <taxon>Cyprinodontiformes</taxon>
        <taxon>Goodeidae</taxon>
        <taxon>Goodea</taxon>
    </lineage>
</organism>
<dbReference type="Gene3D" id="2.60.260.20">
    <property type="entry name" value="Urease metallochaperone UreE, N-terminal domain"/>
    <property type="match status" value="1"/>
</dbReference>
<dbReference type="InterPro" id="IPR051339">
    <property type="entry name" value="DnaJ_subfamily_B"/>
</dbReference>
<sequence length="112" mass="12479">MINLVRRDSRVVSLQKLPVGELGHPNTSTMAILTKLSDSSLDVTTHLQGPNSIPADIVFLVREKPHHLFIRQHNDLIYKAKISLEMALTGFSLDVQTLDGRLLTIPVNDIVE</sequence>
<dbReference type="SUPFAM" id="SSF49493">
    <property type="entry name" value="HSP40/DnaJ peptide-binding domain"/>
    <property type="match status" value="1"/>
</dbReference>
<keyword evidence="4" id="KW-1185">Reference proteome</keyword>
<dbReference type="PANTHER" id="PTHR24078">
    <property type="entry name" value="DNAJ HOMOLOG SUBFAMILY C MEMBER"/>
    <property type="match status" value="1"/>
</dbReference>
<keyword evidence="1" id="KW-0143">Chaperone</keyword>
<evidence type="ECO:0000313" key="3">
    <source>
        <dbReference type="EMBL" id="MEQ2167821.1"/>
    </source>
</evidence>
<dbReference type="Pfam" id="PF01556">
    <property type="entry name" value="DnaJ_C"/>
    <property type="match status" value="1"/>
</dbReference>
<accession>A0ABV0N8X6</accession>
<reference evidence="3 4" key="1">
    <citation type="submission" date="2021-06" db="EMBL/GenBank/DDBJ databases">
        <authorList>
            <person name="Palmer J.M."/>
        </authorList>
    </citation>
    <scope>NUCLEOTIDE SEQUENCE [LARGE SCALE GENOMIC DNA]</scope>
    <source>
        <strain evidence="3 4">GA_2019</strain>
        <tissue evidence="3">Muscle</tissue>
    </source>
</reference>
<evidence type="ECO:0000256" key="1">
    <source>
        <dbReference type="ARBA" id="ARBA00023186"/>
    </source>
</evidence>
<evidence type="ECO:0000313" key="4">
    <source>
        <dbReference type="Proteomes" id="UP001476798"/>
    </source>
</evidence>
<dbReference type="InterPro" id="IPR008971">
    <property type="entry name" value="HSP40/DnaJ_pept-bd"/>
</dbReference>
<name>A0ABV0N8X6_9TELE</name>
<comment type="caution">
    <text evidence="3">The sequence shown here is derived from an EMBL/GenBank/DDBJ whole genome shotgun (WGS) entry which is preliminary data.</text>
</comment>